<comment type="caution">
    <text evidence="1">The sequence shown here is derived from an EMBL/GenBank/DDBJ whole genome shotgun (WGS) entry which is preliminary data.</text>
</comment>
<organism evidence="1 2">
    <name type="scientific">Choanephora cucurbitarum</name>
    <dbReference type="NCBI Taxonomy" id="101091"/>
    <lineage>
        <taxon>Eukaryota</taxon>
        <taxon>Fungi</taxon>
        <taxon>Fungi incertae sedis</taxon>
        <taxon>Mucoromycota</taxon>
        <taxon>Mucoromycotina</taxon>
        <taxon>Mucoromycetes</taxon>
        <taxon>Mucorales</taxon>
        <taxon>Mucorineae</taxon>
        <taxon>Choanephoraceae</taxon>
        <taxon>Choanephoroideae</taxon>
        <taxon>Choanephora</taxon>
    </lineage>
</organism>
<dbReference type="EMBL" id="LUGH01000154">
    <property type="protein sequence ID" value="OBZ88412.1"/>
    <property type="molecule type" value="Genomic_DNA"/>
</dbReference>
<protein>
    <submittedName>
        <fullName evidence="1">Uncharacterized protein</fullName>
    </submittedName>
</protein>
<accession>A0A1C7NH18</accession>
<dbReference type="InParanoid" id="A0A1C7NH18"/>
<proteinExistence type="predicted"/>
<name>A0A1C7NH18_9FUNG</name>
<sequence>MDQSRSTSVPLLTLGDDFGELMKSSYSLPSIQAPSFQLVSDILSHDESELDTASRSQSLDDNESMWSSSSENEIGIAIHGRKASQSVRPFAMNALSSDLLYEDIWADSPAFHDYLHQLKGCLYHFIIWLEKLEHCRQLEMGKKDSIENIFLRERE</sequence>
<reference evidence="1 2" key="1">
    <citation type="submission" date="2016-03" db="EMBL/GenBank/DDBJ databases">
        <title>Choanephora cucurbitarum.</title>
        <authorList>
            <person name="Min B."/>
            <person name="Park H."/>
            <person name="Park J.-H."/>
            <person name="Shin H.-D."/>
            <person name="Choi I.-G."/>
        </authorList>
    </citation>
    <scope>NUCLEOTIDE SEQUENCE [LARGE SCALE GENOMIC DNA]</scope>
    <source>
        <strain evidence="1 2">KUS-F28377</strain>
    </source>
</reference>
<dbReference type="STRING" id="101091.A0A1C7NH18"/>
<gene>
    <name evidence="1" type="ORF">A0J61_03547</name>
</gene>
<evidence type="ECO:0000313" key="1">
    <source>
        <dbReference type="EMBL" id="OBZ88412.1"/>
    </source>
</evidence>
<dbReference type="Proteomes" id="UP000093000">
    <property type="component" value="Unassembled WGS sequence"/>
</dbReference>
<dbReference type="AlphaFoldDB" id="A0A1C7NH18"/>
<keyword evidence="2" id="KW-1185">Reference proteome</keyword>
<dbReference type="OrthoDB" id="2273980at2759"/>
<evidence type="ECO:0000313" key="2">
    <source>
        <dbReference type="Proteomes" id="UP000093000"/>
    </source>
</evidence>